<evidence type="ECO:0000313" key="3">
    <source>
        <dbReference type="EMBL" id="GLI55476.1"/>
    </source>
</evidence>
<accession>A0A9W6GKM0</accession>
<feature type="domain" description="Solute-binding protein family 3/N-terminal" evidence="2">
    <location>
        <begin position="37"/>
        <end position="263"/>
    </location>
</feature>
<evidence type="ECO:0000256" key="1">
    <source>
        <dbReference type="ARBA" id="ARBA00022729"/>
    </source>
</evidence>
<dbReference type="Gene3D" id="3.40.190.10">
    <property type="entry name" value="Periplasmic binding protein-like II"/>
    <property type="match status" value="2"/>
</dbReference>
<keyword evidence="4" id="KW-1185">Reference proteome</keyword>
<comment type="caution">
    <text evidence="3">The sequence shown here is derived from an EMBL/GenBank/DDBJ whole genome shotgun (WGS) entry which is preliminary data.</text>
</comment>
<dbReference type="RefSeq" id="WP_281833976.1">
    <property type="nucleotide sequence ID" value="NZ_BSDY01000004.1"/>
</dbReference>
<evidence type="ECO:0000259" key="2">
    <source>
        <dbReference type="SMART" id="SM00062"/>
    </source>
</evidence>
<evidence type="ECO:0000313" key="4">
    <source>
        <dbReference type="Proteomes" id="UP001144471"/>
    </source>
</evidence>
<name>A0A9W6GKM0_9FUSO</name>
<dbReference type="CDD" id="cd00996">
    <property type="entry name" value="PBP2_AatB_like"/>
    <property type="match status" value="1"/>
</dbReference>
<dbReference type="Proteomes" id="UP001144471">
    <property type="component" value="Unassembled WGS sequence"/>
</dbReference>
<dbReference type="PANTHER" id="PTHR35936">
    <property type="entry name" value="MEMBRANE-BOUND LYTIC MUREIN TRANSGLYCOSYLASE F"/>
    <property type="match status" value="1"/>
</dbReference>
<dbReference type="InterPro" id="IPR001638">
    <property type="entry name" value="Solute-binding_3/MltF_N"/>
</dbReference>
<proteinExistence type="predicted"/>
<dbReference type="SUPFAM" id="SSF53850">
    <property type="entry name" value="Periplasmic binding protein-like II"/>
    <property type="match status" value="1"/>
</dbReference>
<keyword evidence="1" id="KW-0732">Signal</keyword>
<dbReference type="SMART" id="SM00062">
    <property type="entry name" value="PBPb"/>
    <property type="match status" value="1"/>
</dbReference>
<organism evidence="3 4">
    <name type="scientific">Propionigenium maris DSM 9537</name>
    <dbReference type="NCBI Taxonomy" id="1123000"/>
    <lineage>
        <taxon>Bacteria</taxon>
        <taxon>Fusobacteriati</taxon>
        <taxon>Fusobacteriota</taxon>
        <taxon>Fusobacteriia</taxon>
        <taxon>Fusobacteriales</taxon>
        <taxon>Fusobacteriaceae</taxon>
        <taxon>Propionigenium</taxon>
    </lineage>
</organism>
<dbReference type="Pfam" id="PF00497">
    <property type="entry name" value="SBP_bac_3"/>
    <property type="match status" value="1"/>
</dbReference>
<sequence length="263" mass="29296">MKKLVVFLLGILVLSTTALGFFGGGKDTLEKIKKEGRFVVGLDDTFAPMGFRDENGEIVGFDIDLAKEAARRMGVEAEFKPVDWDGVIFELKSKKIDMVWNGMTITEERKKQIAFSDTYYTGEQIAITRAGSDIKSISDLAGKVVGTQMGSTSYFALEKNPVFSSVKDVKKYTSNVEALLDLEAGRIEAVIIDSMVGRYYATKKETKEGKDIFAFVDDSLADEYVGIGIRREDQTLVAEINRVMDEMKADGTFDTIYAKWFGR</sequence>
<protein>
    <submittedName>
        <fullName evidence="3">Amino acid ABC transporter substrate-binding protein</fullName>
    </submittedName>
</protein>
<dbReference type="EMBL" id="BSDY01000004">
    <property type="protein sequence ID" value="GLI55476.1"/>
    <property type="molecule type" value="Genomic_DNA"/>
</dbReference>
<dbReference type="PANTHER" id="PTHR35936:SF34">
    <property type="entry name" value="ABC TRANSPORTER EXTRACELLULAR-BINDING PROTEIN YCKB-RELATED"/>
    <property type="match status" value="1"/>
</dbReference>
<gene>
    <name evidence="3" type="ORF">PM10SUCC1_09900</name>
</gene>
<dbReference type="AlphaFoldDB" id="A0A9W6GKM0"/>
<reference evidence="3" key="1">
    <citation type="submission" date="2022-12" db="EMBL/GenBank/DDBJ databases">
        <title>Reference genome sequencing for broad-spectrum identification of bacterial and archaeal isolates by mass spectrometry.</title>
        <authorList>
            <person name="Sekiguchi Y."/>
            <person name="Tourlousse D.M."/>
        </authorList>
    </citation>
    <scope>NUCLEOTIDE SEQUENCE</scope>
    <source>
        <strain evidence="3">10succ1</strain>
    </source>
</reference>